<dbReference type="EMBL" id="JARBHA010000016">
    <property type="protein sequence ID" value="KAJ9679843.1"/>
    <property type="molecule type" value="Genomic_DNA"/>
</dbReference>
<dbReference type="GO" id="GO:0030247">
    <property type="term" value="F:polysaccharide binding"/>
    <property type="evidence" value="ECO:0007669"/>
    <property type="project" value="InterPro"/>
</dbReference>
<keyword evidence="11" id="KW-0325">Glycoprotein</keyword>
<dbReference type="Proteomes" id="UP001168098">
    <property type="component" value="Unassembled WGS sequence"/>
</dbReference>
<keyword evidence="5 14" id="KW-0732">Signal</keyword>
<dbReference type="GO" id="GO:0004674">
    <property type="term" value="F:protein serine/threonine kinase activity"/>
    <property type="evidence" value="ECO:0007669"/>
    <property type="project" value="UniProtKB-KW"/>
</dbReference>
<keyword evidence="4 13" id="KW-0812">Transmembrane</keyword>
<comment type="caution">
    <text evidence="16">The sequence shown here is derived from an EMBL/GenBank/DDBJ whole genome shotgun (WGS) entry which is preliminary data.</text>
</comment>
<feature type="domain" description="Protein kinase" evidence="15">
    <location>
        <begin position="303"/>
        <end position="588"/>
    </location>
</feature>
<evidence type="ECO:0000256" key="10">
    <source>
        <dbReference type="ARBA" id="ARBA00023136"/>
    </source>
</evidence>
<comment type="subcellular location">
    <subcellularLocation>
        <location evidence="1">Membrane</location>
        <topology evidence="1">Single-pass type I membrane protein</topology>
    </subcellularLocation>
</comment>
<dbReference type="FunFam" id="3.30.200.20:FF:000178">
    <property type="entry name" value="serine/threonine-protein kinase PBS1-like"/>
    <property type="match status" value="1"/>
</dbReference>
<reference evidence="16 17" key="1">
    <citation type="journal article" date="2023" name="BMC Biotechnol.">
        <title>Vitis rotundifolia cv Carlos genome sequencing.</title>
        <authorList>
            <person name="Huff M."/>
            <person name="Hulse-Kemp A."/>
            <person name="Scheffler B."/>
            <person name="Youngblood R."/>
            <person name="Simpson S."/>
            <person name="Babiker E."/>
            <person name="Staton M."/>
        </authorList>
    </citation>
    <scope>NUCLEOTIDE SEQUENCE [LARGE SCALE GENOMIC DNA]</scope>
    <source>
        <tissue evidence="16">Leaf</tissue>
    </source>
</reference>
<feature type="signal peptide" evidence="14">
    <location>
        <begin position="1"/>
        <end position="22"/>
    </location>
</feature>
<evidence type="ECO:0000256" key="9">
    <source>
        <dbReference type="ARBA" id="ARBA00022989"/>
    </source>
</evidence>
<dbReference type="Gene3D" id="1.10.510.10">
    <property type="entry name" value="Transferase(Phosphotransferase) domain 1"/>
    <property type="match status" value="1"/>
</dbReference>
<keyword evidence="3" id="KW-0808">Transferase</keyword>
<evidence type="ECO:0000256" key="8">
    <source>
        <dbReference type="ARBA" id="ARBA00022840"/>
    </source>
</evidence>
<evidence type="ECO:0000256" key="12">
    <source>
        <dbReference type="PROSITE-ProRule" id="PRU10141"/>
    </source>
</evidence>
<dbReference type="InterPro" id="IPR025287">
    <property type="entry name" value="WAK_GUB"/>
</dbReference>
<dbReference type="AlphaFoldDB" id="A0AA38Z0G3"/>
<evidence type="ECO:0000256" key="2">
    <source>
        <dbReference type="ARBA" id="ARBA00022527"/>
    </source>
</evidence>
<keyword evidence="17" id="KW-1185">Reference proteome</keyword>
<dbReference type="FunFam" id="1.10.510.10:FF:000590">
    <property type="entry name" value="PR5-like receptor kinase"/>
    <property type="match status" value="1"/>
</dbReference>
<organism evidence="16 17">
    <name type="scientific">Vitis rotundifolia</name>
    <name type="common">Muscadine grape</name>
    <dbReference type="NCBI Taxonomy" id="103349"/>
    <lineage>
        <taxon>Eukaryota</taxon>
        <taxon>Viridiplantae</taxon>
        <taxon>Streptophyta</taxon>
        <taxon>Embryophyta</taxon>
        <taxon>Tracheophyta</taxon>
        <taxon>Spermatophyta</taxon>
        <taxon>Magnoliopsida</taxon>
        <taxon>eudicotyledons</taxon>
        <taxon>Gunneridae</taxon>
        <taxon>Pentapetalae</taxon>
        <taxon>rosids</taxon>
        <taxon>Vitales</taxon>
        <taxon>Vitaceae</taxon>
        <taxon>Viteae</taxon>
        <taxon>Vitis</taxon>
    </lineage>
</organism>
<feature type="binding site" evidence="12">
    <location>
        <position position="331"/>
    </location>
    <ligand>
        <name>ATP</name>
        <dbReference type="ChEBI" id="CHEBI:30616"/>
    </ligand>
</feature>
<evidence type="ECO:0000256" key="5">
    <source>
        <dbReference type="ARBA" id="ARBA00022729"/>
    </source>
</evidence>
<keyword evidence="10 13" id="KW-0472">Membrane</keyword>
<feature type="chain" id="PRO_5041247515" description="Protein kinase domain-containing protein" evidence="14">
    <location>
        <begin position="23"/>
        <end position="622"/>
    </location>
</feature>
<dbReference type="PROSITE" id="PS00107">
    <property type="entry name" value="PROTEIN_KINASE_ATP"/>
    <property type="match status" value="1"/>
</dbReference>
<dbReference type="PANTHER" id="PTHR27009">
    <property type="entry name" value="RUST RESISTANCE KINASE LR10-RELATED"/>
    <property type="match status" value="1"/>
</dbReference>
<dbReference type="GO" id="GO:0005524">
    <property type="term" value="F:ATP binding"/>
    <property type="evidence" value="ECO:0007669"/>
    <property type="project" value="UniProtKB-UniRule"/>
</dbReference>
<protein>
    <recommendedName>
        <fullName evidence="15">Protein kinase domain-containing protein</fullName>
    </recommendedName>
</protein>
<dbReference type="PROSITE" id="PS00108">
    <property type="entry name" value="PROTEIN_KINASE_ST"/>
    <property type="match status" value="1"/>
</dbReference>
<keyword evidence="9 13" id="KW-1133">Transmembrane helix</keyword>
<evidence type="ECO:0000256" key="13">
    <source>
        <dbReference type="SAM" id="Phobius"/>
    </source>
</evidence>
<evidence type="ECO:0000256" key="3">
    <source>
        <dbReference type="ARBA" id="ARBA00022679"/>
    </source>
</evidence>
<evidence type="ECO:0000313" key="17">
    <source>
        <dbReference type="Proteomes" id="UP001168098"/>
    </source>
</evidence>
<evidence type="ECO:0000256" key="4">
    <source>
        <dbReference type="ARBA" id="ARBA00022692"/>
    </source>
</evidence>
<feature type="transmembrane region" description="Helical" evidence="13">
    <location>
        <begin position="243"/>
        <end position="265"/>
    </location>
</feature>
<dbReference type="InterPro" id="IPR000719">
    <property type="entry name" value="Prot_kinase_dom"/>
</dbReference>
<evidence type="ECO:0000256" key="1">
    <source>
        <dbReference type="ARBA" id="ARBA00004479"/>
    </source>
</evidence>
<dbReference type="InterPro" id="IPR045874">
    <property type="entry name" value="LRK10/LRL21-25-like"/>
</dbReference>
<gene>
    <name evidence="16" type="ORF">PVL29_021678</name>
</gene>
<keyword evidence="8 12" id="KW-0067">ATP-binding</keyword>
<evidence type="ECO:0000313" key="16">
    <source>
        <dbReference type="EMBL" id="KAJ9679843.1"/>
    </source>
</evidence>
<dbReference type="SMART" id="SM00220">
    <property type="entry name" value="S_TKc"/>
    <property type="match status" value="1"/>
</dbReference>
<dbReference type="SUPFAM" id="SSF56112">
    <property type="entry name" value="Protein kinase-like (PK-like)"/>
    <property type="match status" value="1"/>
</dbReference>
<evidence type="ECO:0000256" key="6">
    <source>
        <dbReference type="ARBA" id="ARBA00022741"/>
    </source>
</evidence>
<dbReference type="InterPro" id="IPR008271">
    <property type="entry name" value="Ser/Thr_kinase_AS"/>
</dbReference>
<dbReference type="PROSITE" id="PS50011">
    <property type="entry name" value="PROTEIN_KINASE_DOM"/>
    <property type="match status" value="1"/>
</dbReference>
<sequence length="622" mass="71007">MSTPLKIVVLLHFFLLVVEIDAENGVSQDQCTVPAKCSPQGPHIRFPFRLKGQPECCGYPGFELSCTGSTNQTMLELPFPAKLPVEEINYTTREIRVYYEDYCLPPQLMLRLAYTPFKLVDEVLDVELYTIFNCSSDKSKSESYYVDLTPYTCRIFGGTTVYAVSSDDDLGDLDLYSCQRIDSVVIQSNGENAFHMNWANTICGDFEAEDGKCKPKSNSMKHETECIHKPRKPEKDAPRIPELVAGIILGFLFLGSMAFALYHVYSLDKSQRENRRKIEKFLEDYRALKPSRYSYADIKKITHQFKDKLGQGAYGTVYKGKLSNEVFVAVKILNDSKGNGDEFINEVATMGTIHHVHVVRLVGFCADRFKRALIYEFLPNESLEKFIFPKNGKNHSLGWLKLQDIALGIAKGIEYLHQGCDKRILHFDIKPHNILLDHNFNPKISDFGLAKLCSKEQSVVSMTTARGTIGYIAPEVLSRNFGNITYKSDVYSFGMLLLEMVGGRKNIDVTMEKTGQVYFPEWVYNHLDQGEELHIRIEEEGDARIAKKLTIVGLWCIQWYPIDRPSMKVVVQMLEREDNLIMPPNPFTTTDRIMVKDRMRINTSKPPRPLPEKELEVITELE</sequence>
<evidence type="ECO:0000259" key="15">
    <source>
        <dbReference type="PROSITE" id="PS50011"/>
    </source>
</evidence>
<dbReference type="Pfam" id="PF00069">
    <property type="entry name" value="Pkinase"/>
    <property type="match status" value="1"/>
</dbReference>
<keyword evidence="6 12" id="KW-0547">Nucleotide-binding</keyword>
<evidence type="ECO:0000256" key="14">
    <source>
        <dbReference type="SAM" id="SignalP"/>
    </source>
</evidence>
<dbReference type="GO" id="GO:0016020">
    <property type="term" value="C:membrane"/>
    <property type="evidence" value="ECO:0007669"/>
    <property type="project" value="UniProtKB-SubCell"/>
</dbReference>
<keyword evidence="7" id="KW-0418">Kinase</keyword>
<evidence type="ECO:0000256" key="7">
    <source>
        <dbReference type="ARBA" id="ARBA00022777"/>
    </source>
</evidence>
<evidence type="ECO:0000256" key="11">
    <source>
        <dbReference type="ARBA" id="ARBA00023180"/>
    </source>
</evidence>
<dbReference type="InterPro" id="IPR011009">
    <property type="entry name" value="Kinase-like_dom_sf"/>
</dbReference>
<dbReference type="InterPro" id="IPR017441">
    <property type="entry name" value="Protein_kinase_ATP_BS"/>
</dbReference>
<accession>A0AA38Z0G3</accession>
<dbReference type="Pfam" id="PF13947">
    <property type="entry name" value="GUB_WAK_bind"/>
    <property type="match status" value="1"/>
</dbReference>
<proteinExistence type="predicted"/>
<name>A0AA38Z0G3_VITRO</name>
<keyword evidence="2" id="KW-0723">Serine/threonine-protein kinase</keyword>
<dbReference type="Gene3D" id="3.30.200.20">
    <property type="entry name" value="Phosphorylase Kinase, domain 1"/>
    <property type="match status" value="1"/>
</dbReference>